<reference evidence="2" key="1">
    <citation type="journal article" date="2019" name="Int. J. Syst. Evol. Microbiol.">
        <title>The Global Catalogue of Microorganisms (GCM) 10K type strain sequencing project: providing services to taxonomists for standard genome sequencing and annotation.</title>
        <authorList>
            <consortium name="The Broad Institute Genomics Platform"/>
            <consortium name="The Broad Institute Genome Sequencing Center for Infectious Disease"/>
            <person name="Wu L."/>
            <person name="Ma J."/>
        </authorList>
    </citation>
    <scope>NUCLEOTIDE SEQUENCE [LARGE SCALE GENOMIC DNA]</scope>
    <source>
        <strain evidence="2">JCM 17386</strain>
    </source>
</reference>
<accession>A0ABP7YRI0</accession>
<name>A0ABP7YRI0_9FLAO</name>
<sequence length="156" mass="18359">MKSTLKKTLYFLFLFFLFSCDSNPRSSLIYLFSKDKSQVITVFSNYYENERIVALGKLNVKPKNDYVKLDISEVTELGDEIGVCWFGKEKGWQLVSDQSKIVEVHLDTTKYIIKTEWYREDNTPNAKYYRRTGCFTIDMLKHSTIHPSVNGYIERH</sequence>
<evidence type="ECO:0000313" key="2">
    <source>
        <dbReference type="Proteomes" id="UP001501333"/>
    </source>
</evidence>
<keyword evidence="2" id="KW-1185">Reference proteome</keyword>
<comment type="caution">
    <text evidence="1">The sequence shown here is derived from an EMBL/GenBank/DDBJ whole genome shotgun (WGS) entry which is preliminary data.</text>
</comment>
<dbReference type="EMBL" id="BAABAO010000014">
    <property type="protein sequence ID" value="GAA4140055.1"/>
    <property type="molecule type" value="Genomic_DNA"/>
</dbReference>
<protein>
    <recommendedName>
        <fullName evidence="3">Lipoprotein</fullName>
    </recommendedName>
</protein>
<dbReference type="Proteomes" id="UP001501333">
    <property type="component" value="Unassembled WGS sequence"/>
</dbReference>
<dbReference type="PROSITE" id="PS51257">
    <property type="entry name" value="PROKAR_LIPOPROTEIN"/>
    <property type="match status" value="1"/>
</dbReference>
<gene>
    <name evidence="1" type="ORF">GCM10022250_40130</name>
</gene>
<evidence type="ECO:0008006" key="3">
    <source>
        <dbReference type="Google" id="ProtNLM"/>
    </source>
</evidence>
<proteinExistence type="predicted"/>
<organism evidence="1 2">
    <name type="scientific">Flavobacterium chungbukense</name>
    <dbReference type="NCBI Taxonomy" id="877464"/>
    <lineage>
        <taxon>Bacteria</taxon>
        <taxon>Pseudomonadati</taxon>
        <taxon>Bacteroidota</taxon>
        <taxon>Flavobacteriia</taxon>
        <taxon>Flavobacteriales</taxon>
        <taxon>Flavobacteriaceae</taxon>
        <taxon>Flavobacterium</taxon>
    </lineage>
</organism>
<evidence type="ECO:0000313" key="1">
    <source>
        <dbReference type="EMBL" id="GAA4140055.1"/>
    </source>
</evidence>